<feature type="transmembrane region" description="Helical" evidence="2">
    <location>
        <begin position="158"/>
        <end position="177"/>
    </location>
</feature>
<keyword evidence="2" id="KW-0812">Transmembrane</keyword>
<keyword evidence="4" id="KW-1185">Reference proteome</keyword>
<dbReference type="OrthoDB" id="428694at2759"/>
<feature type="transmembrane region" description="Helical" evidence="2">
    <location>
        <begin position="134"/>
        <end position="151"/>
    </location>
</feature>
<comment type="caution">
    <text evidence="3">The sequence shown here is derived from an EMBL/GenBank/DDBJ whole genome shotgun (WGS) entry which is preliminary data.</text>
</comment>
<proteinExistence type="predicted"/>
<accession>A0A812JD43</accession>
<dbReference type="AlphaFoldDB" id="A0A812JD43"/>
<dbReference type="Proteomes" id="UP000604046">
    <property type="component" value="Unassembled WGS sequence"/>
</dbReference>
<evidence type="ECO:0000256" key="1">
    <source>
        <dbReference type="SAM" id="MobiDB-lite"/>
    </source>
</evidence>
<reference evidence="3" key="1">
    <citation type="submission" date="2021-02" db="EMBL/GenBank/DDBJ databases">
        <authorList>
            <person name="Dougan E. K."/>
            <person name="Rhodes N."/>
            <person name="Thang M."/>
            <person name="Chan C."/>
        </authorList>
    </citation>
    <scope>NUCLEOTIDE SEQUENCE</scope>
</reference>
<feature type="region of interest" description="Disordered" evidence="1">
    <location>
        <begin position="551"/>
        <end position="575"/>
    </location>
</feature>
<organism evidence="3 4">
    <name type="scientific">Symbiodinium natans</name>
    <dbReference type="NCBI Taxonomy" id="878477"/>
    <lineage>
        <taxon>Eukaryota</taxon>
        <taxon>Sar</taxon>
        <taxon>Alveolata</taxon>
        <taxon>Dinophyceae</taxon>
        <taxon>Suessiales</taxon>
        <taxon>Symbiodiniaceae</taxon>
        <taxon>Symbiodinium</taxon>
    </lineage>
</organism>
<dbReference type="EMBL" id="CAJNDS010000402">
    <property type="protein sequence ID" value="CAE7202179.1"/>
    <property type="molecule type" value="Genomic_DNA"/>
</dbReference>
<keyword evidence="2" id="KW-1133">Transmembrane helix</keyword>
<evidence type="ECO:0000313" key="4">
    <source>
        <dbReference type="Proteomes" id="UP000604046"/>
    </source>
</evidence>
<feature type="transmembrane region" description="Helical" evidence="2">
    <location>
        <begin position="16"/>
        <end position="37"/>
    </location>
</feature>
<sequence>MDCLGHAEPSLLSGHWSSVSVVVASLLSMMTVCTLVTRAGGLYECWRCTASLAHAIVKQLRWQLQAFCQSDRSSSESSNSMLNQHLKEQHLRHMRAGTLIGSCAAGVVAIAVLLHAHVAGTVLKGQILISKEGFLLVCAFWLLLLVSNALCDRPALHVFLQPAYSIAMGLWCLYVMPWFSHELAWALPLSFVFRMLSLCLVRHRAPVLLWQLCHAGIVSYQNTLAGVVDVISGGVMMAYFQWLSAAGRRNAICKMDVASVEAEHEACRLILASLCDAVVELDSALCIAEDCPKLAYWLLHGRSSLRGVAFKQLLFSESEQQNFQANFNTSLSNESNDRHAHAHASAFHLHMRDGVGTAIQVECFHVKFQTSDMRERHLLALREDVGVMDIAASCLADMQNPLNRTTISTSLEMPEIVPSEKVCEKVLELNALNWQILGVSQAFLDAFSMGKPRGRATDYFTRKSRYHFMDQMIWHCNSLAHSDASTSSFQTFLWLKQKSGPPAQCCCRMVLRAWHDSGSTATRRTSGSLPEEIRCQLRVLFVQPDVDPTSLTASSASSEVTGADTATVSTNKHVL</sequence>
<gene>
    <name evidence="3" type="ORF">SNAT2548_LOCUS6094</name>
</gene>
<keyword evidence="2" id="KW-0472">Membrane</keyword>
<name>A0A812JD43_9DINO</name>
<evidence type="ECO:0000256" key="2">
    <source>
        <dbReference type="SAM" id="Phobius"/>
    </source>
</evidence>
<protein>
    <submittedName>
        <fullName evidence="3">Uncharacterized protein</fullName>
    </submittedName>
</protein>
<feature type="transmembrane region" description="Helical" evidence="2">
    <location>
        <begin position="96"/>
        <end position="114"/>
    </location>
</feature>
<evidence type="ECO:0000313" key="3">
    <source>
        <dbReference type="EMBL" id="CAE7202179.1"/>
    </source>
</evidence>